<dbReference type="EMBL" id="JAKGSG010000011">
    <property type="protein sequence ID" value="MCF4119922.1"/>
    <property type="molecule type" value="Genomic_DNA"/>
</dbReference>
<keyword evidence="1" id="KW-0560">Oxidoreductase</keyword>
<dbReference type="InterPro" id="IPR029753">
    <property type="entry name" value="D-isomer_DH_CS"/>
</dbReference>
<dbReference type="GO" id="GO:0051287">
    <property type="term" value="F:NAD binding"/>
    <property type="evidence" value="ECO:0007669"/>
    <property type="project" value="InterPro"/>
</dbReference>
<dbReference type="PANTHER" id="PTHR10996:SF178">
    <property type="entry name" value="2-HYDROXYACID DEHYDROGENASE YGL185C-RELATED"/>
    <property type="match status" value="1"/>
</dbReference>
<evidence type="ECO:0000259" key="3">
    <source>
        <dbReference type="Pfam" id="PF02826"/>
    </source>
</evidence>
<evidence type="ECO:0000256" key="2">
    <source>
        <dbReference type="ARBA" id="ARBA00023027"/>
    </source>
</evidence>
<reference evidence="4" key="1">
    <citation type="submission" date="2022-01" db="EMBL/GenBank/DDBJ databases">
        <title>Antribacter sp. nov., isolated from Guizhou of China.</title>
        <authorList>
            <person name="Chengliang C."/>
            <person name="Ya Z."/>
        </authorList>
    </citation>
    <scope>NUCLEOTIDE SEQUENCE</scope>
    <source>
        <strain evidence="4">KLBMP 9083</strain>
    </source>
</reference>
<dbReference type="GO" id="GO:0030267">
    <property type="term" value="F:glyoxylate reductase (NADPH) activity"/>
    <property type="evidence" value="ECO:0007669"/>
    <property type="project" value="TreeGrafter"/>
</dbReference>
<name>A0AA41QD48_9MICO</name>
<dbReference type="Proteomes" id="UP001165405">
    <property type="component" value="Unassembled WGS sequence"/>
</dbReference>
<dbReference type="SUPFAM" id="SSF52283">
    <property type="entry name" value="Formate/glycerate dehydrogenase catalytic domain-like"/>
    <property type="match status" value="1"/>
</dbReference>
<gene>
    <name evidence="4" type="ORF">L1785_02920</name>
</gene>
<protein>
    <submittedName>
        <fullName evidence="4">Hydroxyacid dehydrogenase</fullName>
    </submittedName>
</protein>
<evidence type="ECO:0000313" key="4">
    <source>
        <dbReference type="EMBL" id="MCF4119922.1"/>
    </source>
</evidence>
<feature type="domain" description="D-isomer specific 2-hydroxyacid dehydrogenase NAD-binding" evidence="3">
    <location>
        <begin position="115"/>
        <end position="292"/>
    </location>
</feature>
<dbReference type="GO" id="GO:0016618">
    <property type="term" value="F:hydroxypyruvate reductase [NAD(P)H] activity"/>
    <property type="evidence" value="ECO:0007669"/>
    <property type="project" value="TreeGrafter"/>
</dbReference>
<dbReference type="InterPro" id="IPR006140">
    <property type="entry name" value="D-isomer_DH_NAD-bd"/>
</dbReference>
<accession>A0AA41QD48</accession>
<dbReference type="GO" id="GO:0005829">
    <property type="term" value="C:cytosol"/>
    <property type="evidence" value="ECO:0007669"/>
    <property type="project" value="TreeGrafter"/>
</dbReference>
<keyword evidence="5" id="KW-1185">Reference proteome</keyword>
<evidence type="ECO:0000256" key="1">
    <source>
        <dbReference type="ARBA" id="ARBA00023002"/>
    </source>
</evidence>
<dbReference type="Gene3D" id="3.40.50.720">
    <property type="entry name" value="NAD(P)-binding Rossmann-like Domain"/>
    <property type="match status" value="2"/>
</dbReference>
<proteinExistence type="predicted"/>
<dbReference type="InterPro" id="IPR050223">
    <property type="entry name" value="D-isomer_2-hydroxyacid_DH"/>
</dbReference>
<sequence length="325" mass="35076">MIEYAVAVGSDRLAERLFGPRHEALAGVPARRVGEVLTEFESDAARRVLSRAEVLLTGWDTPPLPATVLGHAPRLRRVIHAGGAVDHLFPDGAHGIAHSDTGVANAIPVAEFTLAMIILANNDAFRAQELYRERRTRIDREAEFVTAGNYGRTVGMVSASRTGRAVIELLRPFPTLCVLVYDPFLTPQEAEELGVEKVDLPDLVRRSDIVTLHAPVLPETVGLFDAELLALMRDGATLINTARGAIVDAAALEKELVTRRINAILDVTDPEPLPPASPLYDLPNVFLTPHVAGSMGTELRRMGDVVAGDLARYAREAEPLGAGEA</sequence>
<dbReference type="RefSeq" id="WP_236087636.1">
    <property type="nucleotide sequence ID" value="NZ_JAKGSG010000011.1"/>
</dbReference>
<organism evidence="4 5">
    <name type="scientific">Antribacter soli</name>
    <dbReference type="NCBI Taxonomy" id="2910976"/>
    <lineage>
        <taxon>Bacteria</taxon>
        <taxon>Bacillati</taxon>
        <taxon>Actinomycetota</taxon>
        <taxon>Actinomycetes</taxon>
        <taxon>Micrococcales</taxon>
        <taxon>Promicromonosporaceae</taxon>
        <taxon>Antribacter</taxon>
    </lineage>
</organism>
<dbReference type="InterPro" id="IPR036291">
    <property type="entry name" value="NAD(P)-bd_dom_sf"/>
</dbReference>
<dbReference type="CDD" id="cd12167">
    <property type="entry name" value="2-Hacid_dh_8"/>
    <property type="match status" value="1"/>
</dbReference>
<dbReference type="PROSITE" id="PS00670">
    <property type="entry name" value="D_2_HYDROXYACID_DH_2"/>
    <property type="match status" value="1"/>
</dbReference>
<dbReference type="SUPFAM" id="SSF51735">
    <property type="entry name" value="NAD(P)-binding Rossmann-fold domains"/>
    <property type="match status" value="1"/>
</dbReference>
<evidence type="ECO:0000313" key="5">
    <source>
        <dbReference type="Proteomes" id="UP001165405"/>
    </source>
</evidence>
<keyword evidence="2" id="KW-0520">NAD</keyword>
<dbReference type="PANTHER" id="PTHR10996">
    <property type="entry name" value="2-HYDROXYACID DEHYDROGENASE-RELATED"/>
    <property type="match status" value="1"/>
</dbReference>
<comment type="caution">
    <text evidence="4">The sequence shown here is derived from an EMBL/GenBank/DDBJ whole genome shotgun (WGS) entry which is preliminary data.</text>
</comment>
<dbReference type="AlphaFoldDB" id="A0AA41QD48"/>
<dbReference type="Pfam" id="PF02826">
    <property type="entry name" value="2-Hacid_dh_C"/>
    <property type="match status" value="1"/>
</dbReference>